<dbReference type="AlphaFoldDB" id="A0A315RZX2"/>
<evidence type="ECO:0000259" key="1">
    <source>
        <dbReference type="Pfam" id="PF01882"/>
    </source>
</evidence>
<gene>
    <name evidence="2" type="ORF">PG2011B_0666</name>
</gene>
<dbReference type="EMBL" id="RSCO01000019">
    <property type="protein sequence ID" value="RYM95388.1"/>
    <property type="molecule type" value="Genomic_DNA"/>
</dbReference>
<dbReference type="Pfam" id="PF01882">
    <property type="entry name" value="DUF58"/>
    <property type="match status" value="1"/>
</dbReference>
<name>A0A315RZX2_BIFAN</name>
<accession>A0A315RZX2</accession>
<dbReference type="GeneID" id="29695135"/>
<dbReference type="RefSeq" id="WP_004218929.1">
    <property type="nucleotide sequence ID" value="NZ_CAKMAC010000001.1"/>
</dbReference>
<feature type="domain" description="DUF58" evidence="1">
    <location>
        <begin position="54"/>
        <end position="221"/>
    </location>
</feature>
<sequence length="321" mass="35682">MIGTNHDANRSDPIRRKIEMLGTSLSLPTVRRAMGILEGEHASARRGGNDDLLDIRAYEVGDEARQIDWKISARNGRAMIAQRERLSSTRVYLLLDAGVEMTEVCPSDEMAYRIAANALCMFAALSLRRSDEVSLVFGDSSNITRVPFHGGLAQFEHTLDKALDRGWRFPRNIDALLDYAAHIRDREALIVLATDDHALDDTHMRAIRRITQTHPLVLINVGTINPFSSDPIPSRPHASLVDGATDRRIPAFLRNTKAAQELDTHRAYLLQALDRELLRCGSRMIHASSSEGMFHAFVRLLSLSHASVFTPVTIPEGTANA</sequence>
<dbReference type="Proteomes" id="UP000293613">
    <property type="component" value="Unassembled WGS sequence"/>
</dbReference>
<dbReference type="OMA" id="NSACFFA"/>
<dbReference type="PANTHER" id="PTHR33608">
    <property type="entry name" value="BLL2464 PROTEIN"/>
    <property type="match status" value="1"/>
</dbReference>
<proteinExistence type="predicted"/>
<evidence type="ECO:0000313" key="3">
    <source>
        <dbReference type="Proteomes" id="UP000293613"/>
    </source>
</evidence>
<protein>
    <recommendedName>
        <fullName evidence="1">DUF58 domain-containing protein</fullName>
    </recommendedName>
</protein>
<comment type="caution">
    <text evidence="2">The sequence shown here is derived from an EMBL/GenBank/DDBJ whole genome shotgun (WGS) entry which is preliminary data.</text>
</comment>
<evidence type="ECO:0000313" key="2">
    <source>
        <dbReference type="EMBL" id="RYM95388.1"/>
    </source>
</evidence>
<reference evidence="2 3" key="1">
    <citation type="journal article" date="2019" name="Appl. Environ. Microbiol.">
        <title>Dissecting the evolutionary development of the Bifidobacterium animalis species through comparative genomics analyses.</title>
        <authorList>
            <person name="Lugli G.A."/>
            <person name="Mancino W."/>
            <person name="Milani C."/>
            <person name="Duranti S."/>
            <person name="Mancabelli L."/>
            <person name="Napoli S."/>
            <person name="Mangifesta M."/>
            <person name="Viappiani A."/>
            <person name="Anzalone R."/>
            <person name="Longhi G."/>
            <person name="van Sinderen D."/>
            <person name="Ventura M."/>
            <person name="Turroni F."/>
        </authorList>
    </citation>
    <scope>NUCLEOTIDE SEQUENCE [LARGE SCALE GENOMIC DNA]</scope>
    <source>
        <strain evidence="2 3">2011B</strain>
    </source>
</reference>
<dbReference type="InterPro" id="IPR002881">
    <property type="entry name" value="DUF58"/>
</dbReference>
<organism evidence="2 3">
    <name type="scientific">Bifidobacterium animalis subsp. lactis</name>
    <name type="common">Bifidobacterium lactis</name>
    <dbReference type="NCBI Taxonomy" id="302911"/>
    <lineage>
        <taxon>Bacteria</taxon>
        <taxon>Bacillati</taxon>
        <taxon>Actinomycetota</taxon>
        <taxon>Actinomycetes</taxon>
        <taxon>Bifidobacteriales</taxon>
        <taxon>Bifidobacteriaceae</taxon>
        <taxon>Bifidobacterium</taxon>
    </lineage>
</organism>
<dbReference type="PANTHER" id="PTHR33608:SF6">
    <property type="entry name" value="BLL2464 PROTEIN"/>
    <property type="match status" value="1"/>
</dbReference>